<dbReference type="InterPro" id="IPR029151">
    <property type="entry name" value="Sensor-like_sf"/>
</dbReference>
<evidence type="ECO:0000256" key="2">
    <source>
        <dbReference type="PROSITE-ProRule" id="PRU00284"/>
    </source>
</evidence>
<protein>
    <submittedName>
        <fullName evidence="4">Chemotaxis protein</fullName>
    </submittedName>
</protein>
<dbReference type="SUPFAM" id="SSF58104">
    <property type="entry name" value="Methyl-accepting chemotaxis protein (MCP) signaling domain"/>
    <property type="match status" value="1"/>
</dbReference>
<dbReference type="InterPro" id="IPR004089">
    <property type="entry name" value="MCPsignal_dom"/>
</dbReference>
<dbReference type="PANTHER" id="PTHR32089:SF112">
    <property type="entry name" value="LYSOZYME-LIKE PROTEIN-RELATED"/>
    <property type="match status" value="1"/>
</dbReference>
<dbReference type="SUPFAM" id="SSF103190">
    <property type="entry name" value="Sensory domain-like"/>
    <property type="match status" value="1"/>
</dbReference>
<dbReference type="PANTHER" id="PTHR32089">
    <property type="entry name" value="METHYL-ACCEPTING CHEMOTAXIS PROTEIN MCPB"/>
    <property type="match status" value="1"/>
</dbReference>
<feature type="domain" description="Methyl-accepting transducer" evidence="3">
    <location>
        <begin position="122"/>
        <end position="267"/>
    </location>
</feature>
<dbReference type="SMART" id="SM00283">
    <property type="entry name" value="MA"/>
    <property type="match status" value="1"/>
</dbReference>
<evidence type="ECO:0000313" key="4">
    <source>
        <dbReference type="EMBL" id="MPW25075.1"/>
    </source>
</evidence>
<name>A0A6A7K6R8_9FIRM</name>
<evidence type="ECO:0000313" key="5">
    <source>
        <dbReference type="Proteomes" id="UP000440004"/>
    </source>
</evidence>
<dbReference type="AlphaFoldDB" id="A0A6A7K6R8"/>
<evidence type="ECO:0000259" key="3">
    <source>
        <dbReference type="PROSITE" id="PS50111"/>
    </source>
</evidence>
<proteinExistence type="predicted"/>
<dbReference type="Pfam" id="PF00015">
    <property type="entry name" value="MCPsignal"/>
    <property type="match status" value="1"/>
</dbReference>
<keyword evidence="1 2" id="KW-0807">Transducer</keyword>
<sequence>MNAFHVIMDYLPIIMDEPVTIMLTDGKTYKAIRSSEALEVDADESIGQPLDDQIMSLINKGEIFVGEYTTDITVPFKSYTIPIKGENGKIEGAVLLAKSLKRKRDFVGAFDDVKSSLEQITEAINDLNVNVQEVVDANEQILSIVEEANEKTADTNDILNFIQEISSQTNLLGLNAAIEAARAGEYGRGFDVVAKEIRKLSGSTSDSIKRVDSVLKGVSDSIKTIHTKVGNSNGVFEVQASSLEEIAASIEELNSSTQLMYGFMEKL</sequence>
<accession>A0A6A7K6R8</accession>
<keyword evidence="5" id="KW-1185">Reference proteome</keyword>
<dbReference type="EMBL" id="WHNX01000005">
    <property type="protein sequence ID" value="MPW25075.1"/>
    <property type="molecule type" value="Genomic_DNA"/>
</dbReference>
<evidence type="ECO:0000256" key="1">
    <source>
        <dbReference type="ARBA" id="ARBA00023224"/>
    </source>
</evidence>
<reference evidence="4 5" key="1">
    <citation type="submission" date="2019-10" db="EMBL/GenBank/DDBJ databases">
        <title>Alkalibaculum tamaniensis sp.nov., a new alkaliphilic acetogen, isolated on methoxylated aromatics from a mud volcano.</title>
        <authorList>
            <person name="Khomyakova M.A."/>
            <person name="Merkel A.Y."/>
            <person name="Bonch-Osmolovskaya E.A."/>
            <person name="Slobodkin A.I."/>
        </authorList>
    </citation>
    <scope>NUCLEOTIDE SEQUENCE [LARGE SCALE GENOMIC DNA]</scope>
    <source>
        <strain evidence="4 5">M08DMB</strain>
    </source>
</reference>
<organism evidence="4 5">
    <name type="scientific">Alkalibaculum sporogenes</name>
    <dbReference type="NCBI Taxonomy" id="2655001"/>
    <lineage>
        <taxon>Bacteria</taxon>
        <taxon>Bacillati</taxon>
        <taxon>Bacillota</taxon>
        <taxon>Clostridia</taxon>
        <taxon>Eubacteriales</taxon>
        <taxon>Eubacteriaceae</taxon>
        <taxon>Alkalibaculum</taxon>
    </lineage>
</organism>
<dbReference type="PROSITE" id="PS50111">
    <property type="entry name" value="CHEMOTAXIS_TRANSDUC_2"/>
    <property type="match status" value="1"/>
</dbReference>
<gene>
    <name evidence="4" type="ORF">GC105_04645</name>
</gene>
<dbReference type="GO" id="GO:0016020">
    <property type="term" value="C:membrane"/>
    <property type="evidence" value="ECO:0007669"/>
    <property type="project" value="InterPro"/>
</dbReference>
<comment type="caution">
    <text evidence="4">The sequence shown here is derived from an EMBL/GenBank/DDBJ whole genome shotgun (WGS) entry which is preliminary data.</text>
</comment>
<dbReference type="Proteomes" id="UP000440004">
    <property type="component" value="Unassembled WGS sequence"/>
</dbReference>
<dbReference type="GO" id="GO:0007165">
    <property type="term" value="P:signal transduction"/>
    <property type="evidence" value="ECO:0007669"/>
    <property type="project" value="UniProtKB-KW"/>
</dbReference>
<dbReference type="Gene3D" id="1.10.287.950">
    <property type="entry name" value="Methyl-accepting chemotaxis protein"/>
    <property type="match status" value="1"/>
</dbReference>